<reference evidence="1 2" key="1">
    <citation type="submission" date="2019-08" db="EMBL/GenBank/DDBJ databases">
        <authorList>
            <person name="Lei W."/>
        </authorList>
    </citation>
    <scope>NUCLEOTIDE SEQUENCE [LARGE SCALE GENOMIC DNA]</scope>
    <source>
        <strain evidence="1 2">CCUG 58627</strain>
    </source>
</reference>
<dbReference type="RefSeq" id="WP_146323066.1">
    <property type="nucleotide sequence ID" value="NZ_BAABLR010000076.1"/>
</dbReference>
<dbReference type="AlphaFoldDB" id="A0A5C5UTX2"/>
<dbReference type="PANTHER" id="PTHR19288">
    <property type="entry name" value="4-NITROPHENYLPHOSPHATASE-RELATED"/>
    <property type="match status" value="1"/>
</dbReference>
<name>A0A5C5UTX2_9CORY</name>
<dbReference type="GO" id="GO:0016791">
    <property type="term" value="F:phosphatase activity"/>
    <property type="evidence" value="ECO:0007669"/>
    <property type="project" value="TreeGrafter"/>
</dbReference>
<sequence length="331" mass="34232">MTVASDYDCLLLDLDGTVWEGGRPIPGAVEGVLATKLPLFYITNNASKAPSVVAQQLSGIGLATQPSQVFTSAQAAIEMAAENIPAGSKLLILGTPSFQQLALEAGFQVVHSADDQPVAVLQGHNPETGWAQLSEASMAIHAGAQYYASNLDSTLPQERGLAVGNGSMVAAVVNATGVTPESAGKPKSMMFHSAAARAGAQRPLAVGDRLDTDIAGAVAAGMDAFQVLTGVSGHYAVLNAPVTQRATYLAETMLDLLQPADSLAPSAQGGFVAELAADGVLHVRGGNAQSTPMQALRTAVAEVWARGTQEGLVSEVRPDGEHARRVLEAWW</sequence>
<dbReference type="InterPro" id="IPR023214">
    <property type="entry name" value="HAD_sf"/>
</dbReference>
<evidence type="ECO:0000313" key="1">
    <source>
        <dbReference type="EMBL" id="TWT28950.1"/>
    </source>
</evidence>
<dbReference type="Pfam" id="PF13344">
    <property type="entry name" value="Hydrolase_6"/>
    <property type="match status" value="1"/>
</dbReference>
<dbReference type="InterPro" id="IPR036412">
    <property type="entry name" value="HAD-like_sf"/>
</dbReference>
<evidence type="ECO:0000313" key="2">
    <source>
        <dbReference type="Proteomes" id="UP000320791"/>
    </source>
</evidence>
<dbReference type="PANTHER" id="PTHR19288:SF95">
    <property type="entry name" value="D-GLYCEROL 3-PHOSPHATE PHOSPHATASE"/>
    <property type="match status" value="1"/>
</dbReference>
<keyword evidence="1" id="KW-0378">Hydrolase</keyword>
<dbReference type="OrthoDB" id="3400930at2"/>
<accession>A0A5C5UTX2</accession>
<dbReference type="GO" id="GO:0005737">
    <property type="term" value="C:cytoplasm"/>
    <property type="evidence" value="ECO:0007669"/>
    <property type="project" value="TreeGrafter"/>
</dbReference>
<dbReference type="NCBIfam" id="TIGR01460">
    <property type="entry name" value="HAD-SF-IIA"/>
    <property type="match status" value="1"/>
</dbReference>
<organism evidence="1 2">
    <name type="scientific">Corynebacterium canis</name>
    <dbReference type="NCBI Taxonomy" id="679663"/>
    <lineage>
        <taxon>Bacteria</taxon>
        <taxon>Bacillati</taxon>
        <taxon>Actinomycetota</taxon>
        <taxon>Actinomycetes</taxon>
        <taxon>Mycobacteriales</taxon>
        <taxon>Corynebacteriaceae</taxon>
        <taxon>Corynebacterium</taxon>
    </lineage>
</organism>
<comment type="caution">
    <text evidence="1">The sequence shown here is derived from an EMBL/GenBank/DDBJ whole genome shotgun (WGS) entry which is preliminary data.</text>
</comment>
<dbReference type="Gene3D" id="3.40.50.1000">
    <property type="entry name" value="HAD superfamily/HAD-like"/>
    <property type="match status" value="2"/>
</dbReference>
<dbReference type="Pfam" id="PF13242">
    <property type="entry name" value="Hydrolase_like"/>
    <property type="match status" value="1"/>
</dbReference>
<proteinExistence type="predicted"/>
<dbReference type="SUPFAM" id="SSF56784">
    <property type="entry name" value="HAD-like"/>
    <property type="match status" value="1"/>
</dbReference>
<protein>
    <submittedName>
        <fullName evidence="1">HAD-IIA family hydrolase</fullName>
    </submittedName>
</protein>
<gene>
    <name evidence="1" type="ORF">FRX94_00020</name>
</gene>
<dbReference type="Proteomes" id="UP000320791">
    <property type="component" value="Unassembled WGS sequence"/>
</dbReference>
<dbReference type="InterPro" id="IPR006357">
    <property type="entry name" value="HAD-SF_hydro_IIA"/>
</dbReference>
<keyword evidence="2" id="KW-1185">Reference proteome</keyword>
<dbReference type="EMBL" id="VOHM01000001">
    <property type="protein sequence ID" value="TWT28950.1"/>
    <property type="molecule type" value="Genomic_DNA"/>
</dbReference>